<protein>
    <submittedName>
        <fullName evidence="3">Phosphatase domain-containing protein</fullName>
    </submittedName>
</protein>
<dbReference type="InterPro" id="IPR019236">
    <property type="entry name" value="APP1_cat"/>
</dbReference>
<organism evidence="3 4">
    <name type="scientific">Luteococcus peritonei</name>
    <dbReference type="NCBI Taxonomy" id="88874"/>
    <lineage>
        <taxon>Bacteria</taxon>
        <taxon>Bacillati</taxon>
        <taxon>Actinomycetota</taxon>
        <taxon>Actinomycetes</taxon>
        <taxon>Propionibacteriales</taxon>
        <taxon>Propionibacteriaceae</taxon>
        <taxon>Luteococcus</taxon>
    </lineage>
</organism>
<accession>A0ABW4RWU5</accession>
<dbReference type="EMBL" id="JBHUFZ010000015">
    <property type="protein sequence ID" value="MFD1889908.1"/>
    <property type="molecule type" value="Genomic_DNA"/>
</dbReference>
<evidence type="ECO:0000256" key="1">
    <source>
        <dbReference type="SAM" id="MobiDB-lite"/>
    </source>
</evidence>
<name>A0ABW4RWU5_9ACTN</name>
<sequence length="402" mass="45176">MTADLSLVRDLLADHTDQEAELRILTLLQELPTEQLNALMGDDELAERLFEALDDHLLGARNHEALVSLLAVERRGELDLQSCANLIHGLQVGRTSSKDEQVILSLVRELRGEELTHLKNLLNLRNDHHDLEGLVFVDIDDEQVREELLAHFAESVPDEPVTEAKVLSDIDDTVFCKLHDKRYPKGTMYPGVLAFQEALDQGPHDDPKSVGDLTFVTARPMDFFGPVENHSRESLKKAGIADLSVMSGSLFSLVTLDRMAGKKMENIDHYVRLFPEYRMTFMGDSGQGDVKVGERLWELHPDVVDAVFIHDVVDTPEEERRGHAEHRIWFHDTYVGAANRALALGLISSTGWQHVVDEARKAFDEIAWESGEQEDRMRTLLERDIAARPEPGSARDGAARTA</sequence>
<evidence type="ECO:0000313" key="4">
    <source>
        <dbReference type="Proteomes" id="UP001597326"/>
    </source>
</evidence>
<reference evidence="4" key="1">
    <citation type="journal article" date="2019" name="Int. J. Syst. Evol. Microbiol.">
        <title>The Global Catalogue of Microorganisms (GCM) 10K type strain sequencing project: providing services to taxonomists for standard genome sequencing and annotation.</title>
        <authorList>
            <consortium name="The Broad Institute Genomics Platform"/>
            <consortium name="The Broad Institute Genome Sequencing Center for Infectious Disease"/>
            <person name="Wu L."/>
            <person name="Ma J."/>
        </authorList>
    </citation>
    <scope>NUCLEOTIDE SEQUENCE [LARGE SCALE GENOMIC DNA]</scope>
    <source>
        <strain evidence="4">CAIM 431</strain>
    </source>
</reference>
<comment type="caution">
    <text evidence="3">The sequence shown here is derived from an EMBL/GenBank/DDBJ whole genome shotgun (WGS) entry which is preliminary data.</text>
</comment>
<dbReference type="Proteomes" id="UP001597326">
    <property type="component" value="Unassembled WGS sequence"/>
</dbReference>
<evidence type="ECO:0000259" key="2">
    <source>
        <dbReference type="Pfam" id="PF09949"/>
    </source>
</evidence>
<proteinExistence type="predicted"/>
<dbReference type="RefSeq" id="WP_343873547.1">
    <property type="nucleotide sequence ID" value="NZ_BAAAIX010000016.1"/>
</dbReference>
<feature type="domain" description="Phosphatidate phosphatase APP1 catalytic" evidence="2">
    <location>
        <begin position="166"/>
        <end position="310"/>
    </location>
</feature>
<dbReference type="Pfam" id="PF09949">
    <property type="entry name" value="APP1_cat"/>
    <property type="match status" value="1"/>
</dbReference>
<evidence type="ECO:0000313" key="3">
    <source>
        <dbReference type="EMBL" id="MFD1889908.1"/>
    </source>
</evidence>
<keyword evidence="4" id="KW-1185">Reference proteome</keyword>
<dbReference type="PANTHER" id="PTHR40861:SF1">
    <property type="entry name" value="PHOSPHATIDATE PHOSPHATASE APP1 CATALYTIC DOMAIN-CONTAINING PROTEIN"/>
    <property type="match status" value="1"/>
</dbReference>
<dbReference type="PANTHER" id="PTHR40861">
    <property type="entry name" value="DUF2183 DOMAIN-CONTAINING PROTEIN"/>
    <property type="match status" value="1"/>
</dbReference>
<gene>
    <name evidence="3" type="ORF">ACFSCS_06850</name>
</gene>
<feature type="region of interest" description="Disordered" evidence="1">
    <location>
        <begin position="382"/>
        <end position="402"/>
    </location>
</feature>